<feature type="compositionally biased region" description="Polar residues" evidence="1">
    <location>
        <begin position="84"/>
        <end position="109"/>
    </location>
</feature>
<dbReference type="Proteomes" id="UP001396334">
    <property type="component" value="Unassembled WGS sequence"/>
</dbReference>
<accession>A0ABR2U1J9</accession>
<name>A0ABR2U1J9_9ROSI</name>
<keyword evidence="3" id="KW-1185">Reference proteome</keyword>
<sequence>MMRLVRPSFRLDHAHAFSSGESSSTIAFKFDEQVFPYESPPASSDREVSSMVTQSPPVPLTPTVAFVPTNEGHTVVAAEPAEQCQPTEQTSQAVTARSNESPGRLSQQEGVAENGCSGYDSDTHSSPQQETNCDQVMTQDGPATLDDVTSNPAPSAQDCGAAS</sequence>
<dbReference type="EMBL" id="JBBPBN010000003">
    <property type="protein sequence ID" value="KAK9043620.1"/>
    <property type="molecule type" value="Genomic_DNA"/>
</dbReference>
<feature type="compositionally biased region" description="Polar residues" evidence="1">
    <location>
        <begin position="124"/>
        <end position="138"/>
    </location>
</feature>
<feature type="region of interest" description="Disordered" evidence="1">
    <location>
        <begin position="79"/>
        <end position="163"/>
    </location>
</feature>
<proteinExistence type="predicted"/>
<comment type="caution">
    <text evidence="2">The sequence shown here is derived from an EMBL/GenBank/DDBJ whole genome shotgun (WGS) entry which is preliminary data.</text>
</comment>
<evidence type="ECO:0000313" key="3">
    <source>
        <dbReference type="Proteomes" id="UP001396334"/>
    </source>
</evidence>
<gene>
    <name evidence="2" type="ORF">V6N11_071955</name>
</gene>
<protein>
    <submittedName>
        <fullName evidence="2">Uncharacterized protein</fullName>
    </submittedName>
</protein>
<organism evidence="2 3">
    <name type="scientific">Hibiscus sabdariffa</name>
    <name type="common">roselle</name>
    <dbReference type="NCBI Taxonomy" id="183260"/>
    <lineage>
        <taxon>Eukaryota</taxon>
        <taxon>Viridiplantae</taxon>
        <taxon>Streptophyta</taxon>
        <taxon>Embryophyta</taxon>
        <taxon>Tracheophyta</taxon>
        <taxon>Spermatophyta</taxon>
        <taxon>Magnoliopsida</taxon>
        <taxon>eudicotyledons</taxon>
        <taxon>Gunneridae</taxon>
        <taxon>Pentapetalae</taxon>
        <taxon>rosids</taxon>
        <taxon>malvids</taxon>
        <taxon>Malvales</taxon>
        <taxon>Malvaceae</taxon>
        <taxon>Malvoideae</taxon>
        <taxon>Hibiscus</taxon>
    </lineage>
</organism>
<feature type="region of interest" description="Disordered" evidence="1">
    <location>
        <begin position="38"/>
        <end position="58"/>
    </location>
</feature>
<reference evidence="2 3" key="1">
    <citation type="journal article" date="2024" name="G3 (Bethesda)">
        <title>Genome assembly of Hibiscus sabdariffa L. provides insights into metabolisms of medicinal natural products.</title>
        <authorList>
            <person name="Kim T."/>
        </authorList>
    </citation>
    <scope>NUCLEOTIDE SEQUENCE [LARGE SCALE GENOMIC DNA]</scope>
    <source>
        <strain evidence="2">TK-2024</strain>
        <tissue evidence="2">Old leaves</tissue>
    </source>
</reference>
<evidence type="ECO:0000256" key="1">
    <source>
        <dbReference type="SAM" id="MobiDB-lite"/>
    </source>
</evidence>
<evidence type="ECO:0000313" key="2">
    <source>
        <dbReference type="EMBL" id="KAK9043620.1"/>
    </source>
</evidence>